<keyword evidence="4 6" id="KW-1133">Transmembrane helix</keyword>
<dbReference type="InterPro" id="IPR006904">
    <property type="entry name" value="DUF716"/>
</dbReference>
<dbReference type="Proteomes" id="UP000735302">
    <property type="component" value="Unassembled WGS sequence"/>
</dbReference>
<dbReference type="EMBL" id="BLXT01007756">
    <property type="protein sequence ID" value="GFO42142.1"/>
    <property type="molecule type" value="Genomic_DNA"/>
</dbReference>
<feature type="transmembrane region" description="Helical" evidence="6">
    <location>
        <begin position="258"/>
        <end position="281"/>
    </location>
</feature>
<evidence type="ECO:0000256" key="3">
    <source>
        <dbReference type="ARBA" id="ARBA00022692"/>
    </source>
</evidence>
<keyword evidence="5 6" id="KW-0472">Membrane</keyword>
<evidence type="ECO:0000256" key="5">
    <source>
        <dbReference type="ARBA" id="ARBA00023136"/>
    </source>
</evidence>
<dbReference type="InterPro" id="IPR042127">
    <property type="entry name" value="TMEM45"/>
</dbReference>
<accession>A0AAV4DDN2</accession>
<dbReference type="PANTHER" id="PTHR16007">
    <property type="entry name" value="EPIDIDYMAL MEMBRANE PROTEIN E9-RELATED"/>
    <property type="match status" value="1"/>
</dbReference>
<reference evidence="7 8" key="1">
    <citation type="journal article" date="2021" name="Elife">
        <title>Chloroplast acquisition without the gene transfer in kleptoplastic sea slugs, Plakobranchus ocellatus.</title>
        <authorList>
            <person name="Maeda T."/>
            <person name="Takahashi S."/>
            <person name="Yoshida T."/>
            <person name="Shimamura S."/>
            <person name="Takaki Y."/>
            <person name="Nagai Y."/>
            <person name="Toyoda A."/>
            <person name="Suzuki Y."/>
            <person name="Arimoto A."/>
            <person name="Ishii H."/>
            <person name="Satoh N."/>
            <person name="Nishiyama T."/>
            <person name="Hasebe M."/>
            <person name="Maruyama T."/>
            <person name="Minagawa J."/>
            <person name="Obokata J."/>
            <person name="Shigenobu S."/>
        </authorList>
    </citation>
    <scope>NUCLEOTIDE SEQUENCE [LARGE SCALE GENOMIC DNA]</scope>
</reference>
<dbReference type="Pfam" id="PF04819">
    <property type="entry name" value="DUF716"/>
    <property type="match status" value="2"/>
</dbReference>
<evidence type="ECO:0000256" key="6">
    <source>
        <dbReference type="SAM" id="Phobius"/>
    </source>
</evidence>
<protein>
    <submittedName>
        <fullName evidence="7">Transmembrane protein 45b</fullName>
    </submittedName>
</protein>
<keyword evidence="3 6" id="KW-0812">Transmembrane</keyword>
<evidence type="ECO:0000256" key="2">
    <source>
        <dbReference type="ARBA" id="ARBA00006948"/>
    </source>
</evidence>
<dbReference type="AlphaFoldDB" id="A0AAV4DDN2"/>
<evidence type="ECO:0000313" key="8">
    <source>
        <dbReference type="Proteomes" id="UP000735302"/>
    </source>
</evidence>
<dbReference type="PANTHER" id="PTHR16007:SF15">
    <property type="entry name" value="TRANSMEMBRANE PROTEIN 45B"/>
    <property type="match status" value="1"/>
</dbReference>
<gene>
    <name evidence="7" type="ORF">PoB_006864700</name>
</gene>
<keyword evidence="8" id="KW-1185">Reference proteome</keyword>
<proteinExistence type="inferred from homology"/>
<evidence type="ECO:0000256" key="4">
    <source>
        <dbReference type="ARBA" id="ARBA00022989"/>
    </source>
</evidence>
<name>A0AAV4DDN2_9GAST</name>
<feature type="transmembrane region" description="Helical" evidence="6">
    <location>
        <begin position="218"/>
        <end position="238"/>
    </location>
</feature>
<feature type="transmembrane region" description="Helical" evidence="6">
    <location>
        <begin position="400"/>
        <end position="422"/>
    </location>
</feature>
<comment type="subcellular location">
    <subcellularLocation>
        <location evidence="1">Membrane</location>
        <topology evidence="1">Multi-pass membrane protein</topology>
    </subcellularLocation>
</comment>
<sequence length="445" mass="49921">MEPALRMTINESNIYEDQNLTDHTDYIPGTISGHALPVAGWLLVGLSHLILTFKHFYDCKGQSSKFTSSAEIPLRLSGRGCLRLQTVPLTAAEKIVIGGAYFLRDVIFANLAAMSTAEVIPHLQHDTMAANFALSGVVDLLRLYPRTRWLLPGGIDYALFSMAFLTEVQQFVSHLHGRTPVDMRLHQLQASVAAFTVMILAAEARFRQSVELPAIRALLLILQGTWMCHLMLILYHPLGLQPWDLHSDHSVAMVSLMFAWHVILLVIFVFVVNLGFVYLYSSSTQASRSKSKYTKCPSTVISSMAFLTEVQQFVSHLHGRTPVDVRLHLLQASVAAFTVMILAAEARFRQSVELPVIRALLLILQGTWMCHLMLILYHPLGLQPWDLYSDHSVAMVSLMFAWHVILLVIFVFVVNLGFVYLYSSSMRASRSKSRYTKCPSTVKSS</sequence>
<feature type="transmembrane region" description="Helical" evidence="6">
    <location>
        <begin position="38"/>
        <end position="57"/>
    </location>
</feature>
<evidence type="ECO:0000313" key="7">
    <source>
        <dbReference type="EMBL" id="GFO42142.1"/>
    </source>
</evidence>
<feature type="transmembrane region" description="Helical" evidence="6">
    <location>
        <begin position="356"/>
        <end position="380"/>
    </location>
</feature>
<comment type="caution">
    <text evidence="7">The sequence shown here is derived from an EMBL/GenBank/DDBJ whole genome shotgun (WGS) entry which is preliminary data.</text>
</comment>
<organism evidence="7 8">
    <name type="scientific">Plakobranchus ocellatus</name>
    <dbReference type="NCBI Taxonomy" id="259542"/>
    <lineage>
        <taxon>Eukaryota</taxon>
        <taxon>Metazoa</taxon>
        <taxon>Spiralia</taxon>
        <taxon>Lophotrochozoa</taxon>
        <taxon>Mollusca</taxon>
        <taxon>Gastropoda</taxon>
        <taxon>Heterobranchia</taxon>
        <taxon>Euthyneura</taxon>
        <taxon>Panpulmonata</taxon>
        <taxon>Sacoglossa</taxon>
        <taxon>Placobranchoidea</taxon>
        <taxon>Plakobranchidae</taxon>
        <taxon>Plakobranchus</taxon>
    </lineage>
</organism>
<dbReference type="GO" id="GO:0016020">
    <property type="term" value="C:membrane"/>
    <property type="evidence" value="ECO:0007669"/>
    <property type="project" value="UniProtKB-SubCell"/>
</dbReference>
<evidence type="ECO:0000256" key="1">
    <source>
        <dbReference type="ARBA" id="ARBA00004141"/>
    </source>
</evidence>
<comment type="similarity">
    <text evidence="2">Belongs to the TMEM45 family.</text>
</comment>